<protein>
    <submittedName>
        <fullName evidence="12">DNA-binding transcriptional MocR family regulator</fullName>
    </submittedName>
</protein>
<evidence type="ECO:0000256" key="6">
    <source>
        <dbReference type="ARBA" id="ARBA00022679"/>
    </source>
</evidence>
<dbReference type="PANTHER" id="PTHR46577">
    <property type="entry name" value="HTH-TYPE TRANSCRIPTIONAL REGULATORY PROTEIN GABR"/>
    <property type="match status" value="1"/>
</dbReference>
<evidence type="ECO:0000256" key="7">
    <source>
        <dbReference type="ARBA" id="ARBA00022898"/>
    </source>
</evidence>
<keyword evidence="5" id="KW-0032">Aminotransferase</keyword>
<gene>
    <name evidence="12" type="ORF">A8990_11034</name>
</gene>
<dbReference type="CDD" id="cd00609">
    <property type="entry name" value="AAT_like"/>
    <property type="match status" value="1"/>
</dbReference>
<dbReference type="Proteomes" id="UP000256304">
    <property type="component" value="Unassembled WGS sequence"/>
</dbReference>
<evidence type="ECO:0000256" key="3">
    <source>
        <dbReference type="ARBA" id="ARBA00007441"/>
    </source>
</evidence>
<dbReference type="InterPro" id="IPR015422">
    <property type="entry name" value="PyrdxlP-dep_Trfase_small"/>
</dbReference>
<organism evidence="12 13">
    <name type="scientific">Paenibacillus taihuensis</name>
    <dbReference type="NCBI Taxonomy" id="1156355"/>
    <lineage>
        <taxon>Bacteria</taxon>
        <taxon>Bacillati</taxon>
        <taxon>Bacillota</taxon>
        <taxon>Bacilli</taxon>
        <taxon>Bacillales</taxon>
        <taxon>Paenibacillaceae</taxon>
        <taxon>Paenibacillus</taxon>
    </lineage>
</organism>
<dbReference type="InterPro" id="IPR036388">
    <property type="entry name" value="WH-like_DNA-bd_sf"/>
</dbReference>
<feature type="domain" description="HTH gntR-type" evidence="11">
    <location>
        <begin position="15"/>
        <end position="83"/>
    </location>
</feature>
<dbReference type="PANTHER" id="PTHR46577:SF2">
    <property type="entry name" value="TRANSCRIPTIONAL REGULATORY PROTEIN"/>
    <property type="match status" value="1"/>
</dbReference>
<dbReference type="SMART" id="SM00345">
    <property type="entry name" value="HTH_GNTR"/>
    <property type="match status" value="1"/>
</dbReference>
<dbReference type="Gene3D" id="3.40.640.10">
    <property type="entry name" value="Type I PLP-dependent aspartate aminotransferase-like (Major domain)"/>
    <property type="match status" value="1"/>
</dbReference>
<dbReference type="Gene3D" id="1.10.10.10">
    <property type="entry name" value="Winged helix-like DNA-binding domain superfamily/Winged helix DNA-binding domain"/>
    <property type="match status" value="1"/>
</dbReference>
<dbReference type="InterPro" id="IPR051446">
    <property type="entry name" value="HTH_trans_reg/aminotransferase"/>
</dbReference>
<dbReference type="PROSITE" id="PS50949">
    <property type="entry name" value="HTH_GNTR"/>
    <property type="match status" value="1"/>
</dbReference>
<dbReference type="SUPFAM" id="SSF53383">
    <property type="entry name" value="PLP-dependent transferases"/>
    <property type="match status" value="1"/>
</dbReference>
<dbReference type="GO" id="GO:0003700">
    <property type="term" value="F:DNA-binding transcription factor activity"/>
    <property type="evidence" value="ECO:0007669"/>
    <property type="project" value="InterPro"/>
</dbReference>
<sequence length="485" mass="55270">MKPTTSAPPTRKDGHHLFQQVYEHIMGRMERGELKTHEKLPSVRSIALDLQVHRLTAFRAYQMLKQNGKVYVKDKSGYYVSPTPSSDLKEEANSNSELPELPANQPIPAYAHLRNELFHVQQIPVTYQLAQALIDPNLLPNLFLSEHVKQVFDKYPKVMGTYGPVSGDEELREFLCGYIAKSLNIPLAANEVVITSGSQQAIDLLARVFIRAMDPILVERPTYSAALEIFRNQGARIFAVDIGPNGYDLDQVEMMLKQHKPRFFYTNPTFHNPTGYTVPASQRKRLVELAAQYRCLIIEDDAFRDMYFEEPPPRPMFVYDTDGWVVYLRSFSKYIAPGLRICAVIGRKSVIEPLLIAKSLADNGTPLLNQKIFLHYFQSERMQQHVAKLRTALQLRRDIAEQELAAASDWKWVQPAGGLNLWVKLPPALSVQGLLAESLRQSISFVPGVICDPLSERNDFIRISYCFINESQLREGIKRLVRTRV</sequence>
<name>A0A3D9S1G5_9BACL</name>
<reference evidence="12 13" key="1">
    <citation type="submission" date="2018-08" db="EMBL/GenBank/DDBJ databases">
        <title>Genomic Encyclopedia of Type Strains, Phase III (KMG-III): the genomes of soil and plant-associated and newly described type strains.</title>
        <authorList>
            <person name="Whitman W."/>
        </authorList>
    </citation>
    <scope>NUCLEOTIDE SEQUENCE [LARGE SCALE GENOMIC DNA]</scope>
    <source>
        <strain evidence="12 13">CGMCC 1.10966</strain>
    </source>
</reference>
<keyword evidence="8" id="KW-0805">Transcription regulation</keyword>
<evidence type="ECO:0000256" key="5">
    <source>
        <dbReference type="ARBA" id="ARBA00022576"/>
    </source>
</evidence>
<comment type="similarity">
    <text evidence="3">Belongs to the class-I pyridoxal-phosphate-dependent aminotransferase family.</text>
</comment>
<dbReference type="GO" id="GO:0003677">
    <property type="term" value="F:DNA binding"/>
    <property type="evidence" value="ECO:0007669"/>
    <property type="project" value="UniProtKB-KW"/>
</dbReference>
<keyword evidence="10" id="KW-0804">Transcription</keyword>
<evidence type="ECO:0000256" key="8">
    <source>
        <dbReference type="ARBA" id="ARBA00023015"/>
    </source>
</evidence>
<evidence type="ECO:0000256" key="1">
    <source>
        <dbReference type="ARBA" id="ARBA00001933"/>
    </source>
</evidence>
<evidence type="ECO:0000256" key="9">
    <source>
        <dbReference type="ARBA" id="ARBA00023125"/>
    </source>
</evidence>
<dbReference type="InterPro" id="IPR000524">
    <property type="entry name" value="Tscrpt_reg_HTH_GntR"/>
</dbReference>
<comment type="subunit">
    <text evidence="4">Homodimer.</text>
</comment>
<keyword evidence="13" id="KW-1185">Reference proteome</keyword>
<dbReference type="InterPro" id="IPR036390">
    <property type="entry name" value="WH_DNA-bd_sf"/>
</dbReference>
<dbReference type="SUPFAM" id="SSF46785">
    <property type="entry name" value="Winged helix' DNA-binding domain"/>
    <property type="match status" value="1"/>
</dbReference>
<evidence type="ECO:0000256" key="10">
    <source>
        <dbReference type="ARBA" id="ARBA00023163"/>
    </source>
</evidence>
<evidence type="ECO:0000259" key="11">
    <source>
        <dbReference type="PROSITE" id="PS50949"/>
    </source>
</evidence>
<evidence type="ECO:0000313" key="13">
    <source>
        <dbReference type="Proteomes" id="UP000256304"/>
    </source>
</evidence>
<dbReference type="InterPro" id="IPR015424">
    <property type="entry name" value="PyrdxlP-dep_Trfase"/>
</dbReference>
<comment type="caution">
    <text evidence="12">The sequence shown here is derived from an EMBL/GenBank/DDBJ whole genome shotgun (WGS) entry which is preliminary data.</text>
</comment>
<evidence type="ECO:0000313" key="12">
    <source>
        <dbReference type="EMBL" id="REE86426.1"/>
    </source>
</evidence>
<dbReference type="GO" id="GO:0008483">
    <property type="term" value="F:transaminase activity"/>
    <property type="evidence" value="ECO:0007669"/>
    <property type="project" value="UniProtKB-KW"/>
</dbReference>
<dbReference type="InterPro" id="IPR015421">
    <property type="entry name" value="PyrdxlP-dep_Trfase_major"/>
</dbReference>
<comment type="cofactor">
    <cofactor evidence="1">
        <name>pyridoxal 5'-phosphate</name>
        <dbReference type="ChEBI" id="CHEBI:597326"/>
    </cofactor>
</comment>
<dbReference type="GO" id="GO:0030170">
    <property type="term" value="F:pyridoxal phosphate binding"/>
    <property type="evidence" value="ECO:0007669"/>
    <property type="project" value="InterPro"/>
</dbReference>
<dbReference type="RefSeq" id="WP_116189004.1">
    <property type="nucleotide sequence ID" value="NZ_QTTN01000010.1"/>
</dbReference>
<dbReference type="AlphaFoldDB" id="A0A3D9S1G5"/>
<dbReference type="Pfam" id="PF00392">
    <property type="entry name" value="GntR"/>
    <property type="match status" value="1"/>
</dbReference>
<dbReference type="Gene3D" id="3.90.1150.10">
    <property type="entry name" value="Aspartate Aminotransferase, domain 1"/>
    <property type="match status" value="1"/>
</dbReference>
<keyword evidence="7" id="KW-0663">Pyridoxal phosphate</keyword>
<proteinExistence type="inferred from homology"/>
<keyword evidence="6" id="KW-0808">Transferase</keyword>
<dbReference type="InterPro" id="IPR004839">
    <property type="entry name" value="Aminotransferase_I/II_large"/>
</dbReference>
<dbReference type="CDD" id="cd07377">
    <property type="entry name" value="WHTH_GntR"/>
    <property type="match status" value="1"/>
</dbReference>
<evidence type="ECO:0000256" key="2">
    <source>
        <dbReference type="ARBA" id="ARBA00005384"/>
    </source>
</evidence>
<dbReference type="FunFam" id="3.40.640.10:FF:000053">
    <property type="entry name" value="Aminotransferase, class I"/>
    <property type="match status" value="1"/>
</dbReference>
<dbReference type="EMBL" id="QTTN01000010">
    <property type="protein sequence ID" value="REE86426.1"/>
    <property type="molecule type" value="Genomic_DNA"/>
</dbReference>
<dbReference type="OrthoDB" id="9802601at2"/>
<keyword evidence="9 12" id="KW-0238">DNA-binding</keyword>
<dbReference type="Pfam" id="PF00155">
    <property type="entry name" value="Aminotran_1_2"/>
    <property type="match status" value="1"/>
</dbReference>
<accession>A0A3D9S1G5</accession>
<comment type="similarity">
    <text evidence="2">In the C-terminal section; belongs to the class-I pyridoxal-phosphate-dependent aminotransferase family.</text>
</comment>
<evidence type="ECO:0000256" key="4">
    <source>
        <dbReference type="ARBA" id="ARBA00011738"/>
    </source>
</evidence>